<organism evidence="1 2">
    <name type="scientific">Corynebacterium phage Darwin</name>
    <dbReference type="NCBI Taxonomy" id="2047869"/>
    <lineage>
        <taxon>Viruses</taxon>
        <taxon>Duplodnaviria</taxon>
        <taxon>Heunggongvirae</taxon>
        <taxon>Uroviricota</taxon>
        <taxon>Caudoviricetes</taxon>
        <taxon>Zierdtviridae</taxon>
        <taxon>Toshachvirinae</taxon>
        <taxon>Ceetrepovirus</taxon>
        <taxon>Ceetrepovirus darwin</taxon>
        <taxon>Corynebacterium virus Darwin</taxon>
    </lineage>
</organism>
<proteinExistence type="predicted"/>
<dbReference type="OrthoDB" id="40948at10239"/>
<keyword evidence="2" id="KW-1185">Reference proteome</keyword>
<reference evidence="1 2" key="1">
    <citation type="submission" date="2017-10" db="EMBL/GenBank/DDBJ databases">
        <authorList>
            <person name="Monti D.L."/>
            <person name="McPhail C.W."/>
            <person name="Foksinska A.M."/>
            <person name="Opsteen S.A."/>
            <person name="Casey K.N."/>
            <person name="Ali S.Y."/>
            <person name="Nguyen D.C."/>
            <person name="Vale K."/>
            <person name="Baghaei N."/>
            <person name="Pratt M.C."/>
            <person name="Page E.F."/>
            <person name="Gosain A.J."/>
            <person name="Castillo S.J."/>
            <person name="Mallepalli N.R."/>
            <person name="Thompson A.L."/>
            <person name="Presedo N.A."/>
            <person name="Murrell A.C."/>
            <person name="Sahawneh K.J."/>
            <person name="Saleeby D.P."/>
            <person name="Stoner T.H."/>
            <person name="Garlena R.A."/>
            <person name="Russell D.A."/>
            <person name="Pope W.H."/>
            <person name="Jacobs-Sera D."/>
            <person name="Hatfull G.F."/>
        </authorList>
    </citation>
    <scope>NUCLEOTIDE SEQUENCE [LARGE SCALE GENOMIC DNA]</scope>
</reference>
<dbReference type="EMBL" id="MG198777">
    <property type="protein sequence ID" value="ATW58581.1"/>
    <property type="molecule type" value="Genomic_DNA"/>
</dbReference>
<protein>
    <submittedName>
        <fullName evidence="1">Uncharacterized protein</fullName>
    </submittedName>
</protein>
<evidence type="ECO:0000313" key="2">
    <source>
        <dbReference type="Proteomes" id="UP000240661"/>
    </source>
</evidence>
<accession>A0A2H4P8K9</accession>
<evidence type="ECO:0000313" key="1">
    <source>
        <dbReference type="EMBL" id="ATW58581.1"/>
    </source>
</evidence>
<name>A0A2H4P8K9_9CAUD</name>
<gene>
    <name evidence="1" type="ORF">SEA_DARWIN_57</name>
</gene>
<sequence>MTKTLADMTPEQRRECVGMWCDILSDEPRRRTDANHIIRYVNTSYRRKPGFTRLIAICPARDVFPDELVVPRFDLPRAFGPDGKPVKGA</sequence>
<dbReference type="Proteomes" id="UP000240661">
    <property type="component" value="Segment"/>
</dbReference>